<proteinExistence type="predicted"/>
<dbReference type="GO" id="GO:0020037">
    <property type="term" value="F:heme binding"/>
    <property type="evidence" value="ECO:0007669"/>
    <property type="project" value="InterPro"/>
</dbReference>
<accession>A0AA89ANL6</accession>
<evidence type="ECO:0000256" key="7">
    <source>
        <dbReference type="PIRSR" id="PIRSR602401-1"/>
    </source>
</evidence>
<comment type="cofactor">
    <cofactor evidence="7">
        <name>heme</name>
        <dbReference type="ChEBI" id="CHEBI:30413"/>
    </cofactor>
</comment>
<evidence type="ECO:0000256" key="1">
    <source>
        <dbReference type="ARBA" id="ARBA00004167"/>
    </source>
</evidence>
<evidence type="ECO:0000256" key="2">
    <source>
        <dbReference type="ARBA" id="ARBA00022692"/>
    </source>
</evidence>
<dbReference type="GO" id="GO:0016709">
    <property type="term" value="F:oxidoreductase activity, acting on paired donors, with incorporation or reduction of molecular oxygen, NAD(P)H as one donor, and incorporation of one atom of oxygen"/>
    <property type="evidence" value="ECO:0007669"/>
    <property type="project" value="TreeGrafter"/>
</dbReference>
<evidence type="ECO:0000313" key="8">
    <source>
        <dbReference type="EMBL" id="KAK3008473.1"/>
    </source>
</evidence>
<dbReference type="Proteomes" id="UP001188597">
    <property type="component" value="Unassembled WGS sequence"/>
</dbReference>
<evidence type="ECO:0008006" key="10">
    <source>
        <dbReference type="Google" id="ProtNLM"/>
    </source>
</evidence>
<dbReference type="GO" id="GO:0005506">
    <property type="term" value="F:iron ion binding"/>
    <property type="evidence" value="ECO:0007669"/>
    <property type="project" value="InterPro"/>
</dbReference>
<evidence type="ECO:0000256" key="4">
    <source>
        <dbReference type="ARBA" id="ARBA00022989"/>
    </source>
</evidence>
<keyword evidence="7" id="KW-0349">Heme</keyword>
<dbReference type="InterPro" id="IPR001128">
    <property type="entry name" value="Cyt_P450"/>
</dbReference>
<evidence type="ECO:0000256" key="3">
    <source>
        <dbReference type="ARBA" id="ARBA00022723"/>
    </source>
</evidence>
<comment type="subcellular location">
    <subcellularLocation>
        <location evidence="1">Membrane</location>
        <topology evidence="1">Single-pass membrane protein</topology>
    </subcellularLocation>
</comment>
<dbReference type="SUPFAM" id="SSF48264">
    <property type="entry name" value="Cytochrome P450"/>
    <property type="match status" value="1"/>
</dbReference>
<evidence type="ECO:0000313" key="9">
    <source>
        <dbReference type="Proteomes" id="UP001188597"/>
    </source>
</evidence>
<sequence>MAGNFHGGTDTTSVALQWTLAEIINHPDVFKKLREEIAAVVGSCRLVKESDVPNLPYLQAAVKESLVLINAYAIMRDPESWENPSEFIPERFLAGPTVDMKARNLEYLPFGSRRRTCPGEALARIDSDACDDWCIGVVLRL</sequence>
<keyword evidence="5" id="KW-0560">Oxidoreductase</keyword>
<keyword evidence="4" id="KW-1133">Transmembrane helix</keyword>
<comment type="caution">
    <text evidence="8">The sequence shown here is derived from an EMBL/GenBank/DDBJ whole genome shotgun (WGS) entry which is preliminary data.</text>
</comment>
<keyword evidence="6" id="KW-0472">Membrane</keyword>
<feature type="binding site" description="axial binding residue" evidence="7">
    <location>
        <position position="117"/>
    </location>
    <ligand>
        <name>heme</name>
        <dbReference type="ChEBI" id="CHEBI:30413"/>
    </ligand>
    <ligandPart>
        <name>Fe</name>
        <dbReference type="ChEBI" id="CHEBI:18248"/>
    </ligandPart>
</feature>
<protein>
    <recommendedName>
        <fullName evidence="10">Cytochrome P450</fullName>
    </recommendedName>
</protein>
<keyword evidence="9" id="KW-1185">Reference proteome</keyword>
<reference evidence="8" key="1">
    <citation type="submission" date="2022-12" db="EMBL/GenBank/DDBJ databases">
        <title>Draft genome assemblies for two species of Escallonia (Escalloniales).</title>
        <authorList>
            <person name="Chanderbali A."/>
            <person name="Dervinis C."/>
            <person name="Anghel I."/>
            <person name="Soltis D."/>
            <person name="Soltis P."/>
            <person name="Zapata F."/>
        </authorList>
    </citation>
    <scope>NUCLEOTIDE SEQUENCE</scope>
    <source>
        <strain evidence="8">UCBG64.0493</strain>
        <tissue evidence="8">Leaf</tissue>
    </source>
</reference>
<keyword evidence="2" id="KW-0812">Transmembrane</keyword>
<name>A0AA89ANL6_9ASTE</name>
<evidence type="ECO:0000256" key="5">
    <source>
        <dbReference type="ARBA" id="ARBA00023002"/>
    </source>
</evidence>
<keyword evidence="7" id="KW-0408">Iron</keyword>
<organism evidence="8 9">
    <name type="scientific">Escallonia herrerae</name>
    <dbReference type="NCBI Taxonomy" id="1293975"/>
    <lineage>
        <taxon>Eukaryota</taxon>
        <taxon>Viridiplantae</taxon>
        <taxon>Streptophyta</taxon>
        <taxon>Embryophyta</taxon>
        <taxon>Tracheophyta</taxon>
        <taxon>Spermatophyta</taxon>
        <taxon>Magnoliopsida</taxon>
        <taxon>eudicotyledons</taxon>
        <taxon>Gunneridae</taxon>
        <taxon>Pentapetalae</taxon>
        <taxon>asterids</taxon>
        <taxon>campanulids</taxon>
        <taxon>Escalloniales</taxon>
        <taxon>Escalloniaceae</taxon>
        <taxon>Escallonia</taxon>
    </lineage>
</organism>
<keyword evidence="3 7" id="KW-0479">Metal-binding</keyword>
<dbReference type="InterPro" id="IPR002401">
    <property type="entry name" value="Cyt_P450_E_grp-I"/>
</dbReference>
<dbReference type="PANTHER" id="PTHR24298">
    <property type="entry name" value="FLAVONOID 3'-MONOOXYGENASE-RELATED"/>
    <property type="match status" value="1"/>
</dbReference>
<dbReference type="PANTHER" id="PTHR24298:SF491">
    <property type="entry name" value="CYTOCHROME P450 93A2"/>
    <property type="match status" value="1"/>
</dbReference>
<dbReference type="PRINTS" id="PR00463">
    <property type="entry name" value="EP450I"/>
</dbReference>
<dbReference type="Gene3D" id="1.10.630.10">
    <property type="entry name" value="Cytochrome P450"/>
    <property type="match status" value="2"/>
</dbReference>
<dbReference type="GO" id="GO:0016020">
    <property type="term" value="C:membrane"/>
    <property type="evidence" value="ECO:0007669"/>
    <property type="project" value="UniProtKB-SubCell"/>
</dbReference>
<dbReference type="AlphaFoldDB" id="A0AA89ANL6"/>
<dbReference type="PRINTS" id="PR00385">
    <property type="entry name" value="P450"/>
</dbReference>
<dbReference type="Pfam" id="PF00067">
    <property type="entry name" value="p450"/>
    <property type="match status" value="1"/>
</dbReference>
<dbReference type="InterPro" id="IPR051103">
    <property type="entry name" value="Plant_metabolite_P450s"/>
</dbReference>
<dbReference type="EMBL" id="JAVXUP010001747">
    <property type="protein sequence ID" value="KAK3008473.1"/>
    <property type="molecule type" value="Genomic_DNA"/>
</dbReference>
<gene>
    <name evidence="8" type="ORF">RJ639_015280</name>
</gene>
<evidence type="ECO:0000256" key="6">
    <source>
        <dbReference type="ARBA" id="ARBA00023136"/>
    </source>
</evidence>
<dbReference type="InterPro" id="IPR036396">
    <property type="entry name" value="Cyt_P450_sf"/>
</dbReference>